<keyword evidence="2" id="KW-0472">Membrane</keyword>
<evidence type="ECO:0000313" key="3">
    <source>
        <dbReference type="EMBL" id="KIJ06067.1"/>
    </source>
</evidence>
<evidence type="ECO:0000256" key="1">
    <source>
        <dbReference type="SAM" id="MobiDB-lite"/>
    </source>
</evidence>
<dbReference type="Proteomes" id="UP000053647">
    <property type="component" value="Unassembled WGS sequence"/>
</dbReference>
<keyword evidence="4" id="KW-1185">Reference proteome</keyword>
<protein>
    <submittedName>
        <fullName evidence="3">Unplaced genomic scaffold PAXINscaffold_1214, whole genome shotgun sequence</fullName>
    </submittedName>
</protein>
<dbReference type="EMBL" id="KN820536">
    <property type="protein sequence ID" value="KIJ06067.1"/>
    <property type="molecule type" value="Genomic_DNA"/>
</dbReference>
<reference evidence="3 4" key="1">
    <citation type="submission" date="2014-06" db="EMBL/GenBank/DDBJ databases">
        <authorList>
            <consortium name="DOE Joint Genome Institute"/>
            <person name="Kuo A."/>
            <person name="Kohler A."/>
            <person name="Nagy L.G."/>
            <person name="Floudas D."/>
            <person name="Copeland A."/>
            <person name="Barry K.W."/>
            <person name="Cichocki N."/>
            <person name="Veneault-Fourrey C."/>
            <person name="LaButti K."/>
            <person name="Lindquist E.A."/>
            <person name="Lipzen A."/>
            <person name="Lundell T."/>
            <person name="Morin E."/>
            <person name="Murat C."/>
            <person name="Sun H."/>
            <person name="Tunlid A."/>
            <person name="Henrissat B."/>
            <person name="Grigoriev I.V."/>
            <person name="Hibbett D.S."/>
            <person name="Martin F."/>
            <person name="Nordberg H.P."/>
            <person name="Cantor M.N."/>
            <person name="Hua S.X."/>
        </authorList>
    </citation>
    <scope>NUCLEOTIDE SEQUENCE [LARGE SCALE GENOMIC DNA]</scope>
    <source>
        <strain evidence="3 4">ATCC 200175</strain>
    </source>
</reference>
<evidence type="ECO:0000256" key="2">
    <source>
        <dbReference type="SAM" id="Phobius"/>
    </source>
</evidence>
<name>A0A0C9TCZ9_PAXIN</name>
<accession>A0A0C9TCZ9</accession>
<reference evidence="4" key="2">
    <citation type="submission" date="2015-01" db="EMBL/GenBank/DDBJ databases">
        <title>Evolutionary Origins and Diversification of the Mycorrhizal Mutualists.</title>
        <authorList>
            <consortium name="DOE Joint Genome Institute"/>
            <consortium name="Mycorrhizal Genomics Consortium"/>
            <person name="Kohler A."/>
            <person name="Kuo A."/>
            <person name="Nagy L.G."/>
            <person name="Floudas D."/>
            <person name="Copeland A."/>
            <person name="Barry K.W."/>
            <person name="Cichocki N."/>
            <person name="Veneault-Fourrey C."/>
            <person name="LaButti K."/>
            <person name="Lindquist E.A."/>
            <person name="Lipzen A."/>
            <person name="Lundell T."/>
            <person name="Morin E."/>
            <person name="Murat C."/>
            <person name="Riley R."/>
            <person name="Ohm R."/>
            <person name="Sun H."/>
            <person name="Tunlid A."/>
            <person name="Henrissat B."/>
            <person name="Grigoriev I.V."/>
            <person name="Hibbett D.S."/>
            <person name="Martin F."/>
        </authorList>
    </citation>
    <scope>NUCLEOTIDE SEQUENCE [LARGE SCALE GENOMIC DNA]</scope>
    <source>
        <strain evidence="4">ATCC 200175</strain>
    </source>
</reference>
<dbReference type="HOGENOM" id="CLU_146177_2_0_1"/>
<feature type="transmembrane region" description="Helical" evidence="2">
    <location>
        <begin position="70"/>
        <end position="91"/>
    </location>
</feature>
<keyword evidence="2" id="KW-1133">Transmembrane helix</keyword>
<sequence>LEGSRGVSETEEHNERFKQSTIGAESGFPFVPFLDPNIVVTPTDIEFGEILRSLKLIDEFRNERERVPIFYRYCIQLSVVLYWAQLVIFLLDKEECRCKGGF</sequence>
<proteinExistence type="predicted"/>
<dbReference type="AlphaFoldDB" id="A0A0C9TCZ9"/>
<feature type="region of interest" description="Disordered" evidence="1">
    <location>
        <begin position="1"/>
        <end position="21"/>
    </location>
</feature>
<dbReference type="OrthoDB" id="2693386at2759"/>
<feature type="non-terminal residue" evidence="3">
    <location>
        <position position="1"/>
    </location>
</feature>
<gene>
    <name evidence="3" type="ORF">PAXINDRAFT_92548</name>
</gene>
<evidence type="ECO:0000313" key="4">
    <source>
        <dbReference type="Proteomes" id="UP000053647"/>
    </source>
</evidence>
<organism evidence="3 4">
    <name type="scientific">Paxillus involutus ATCC 200175</name>
    <dbReference type="NCBI Taxonomy" id="664439"/>
    <lineage>
        <taxon>Eukaryota</taxon>
        <taxon>Fungi</taxon>
        <taxon>Dikarya</taxon>
        <taxon>Basidiomycota</taxon>
        <taxon>Agaricomycotina</taxon>
        <taxon>Agaricomycetes</taxon>
        <taxon>Agaricomycetidae</taxon>
        <taxon>Boletales</taxon>
        <taxon>Paxilineae</taxon>
        <taxon>Paxillaceae</taxon>
        <taxon>Paxillus</taxon>
    </lineage>
</organism>
<feature type="compositionally biased region" description="Basic and acidic residues" evidence="1">
    <location>
        <begin position="8"/>
        <end position="18"/>
    </location>
</feature>
<keyword evidence="2" id="KW-0812">Transmembrane</keyword>